<reference evidence="1 2" key="1">
    <citation type="submission" date="2020-07" db="EMBL/GenBank/DDBJ databases">
        <title>Taxonomic revisions and descriptions of new bacterial species based on genomic comparisons in the high-G+C-content subgroup of the family Alcaligenaceae.</title>
        <authorList>
            <person name="Szabo A."/>
            <person name="Felfoldi T."/>
        </authorList>
    </citation>
    <scope>NUCLEOTIDE SEQUENCE [LARGE SCALE GENOMIC DNA]</scope>
    <source>
        <strain evidence="1 2">DSM 25667</strain>
    </source>
</reference>
<gene>
    <name evidence="1" type="ORF">H0A62_04770</name>
</gene>
<accession>A0A853GRV5</accession>
<evidence type="ECO:0000313" key="1">
    <source>
        <dbReference type="EMBL" id="NYT84911.1"/>
    </source>
</evidence>
<comment type="caution">
    <text evidence="1">The sequence shown here is derived from an EMBL/GenBank/DDBJ whole genome shotgun (WGS) entry which is preliminary data.</text>
</comment>
<dbReference type="Gene3D" id="2.130.10.10">
    <property type="entry name" value="YVTN repeat-like/Quinoprotein amine dehydrogenase"/>
    <property type="match status" value="1"/>
</dbReference>
<dbReference type="Proteomes" id="UP000554144">
    <property type="component" value="Unassembled WGS sequence"/>
</dbReference>
<protein>
    <recommendedName>
        <fullName evidence="3">Oligogalacturonate lyase domain-containing protein</fullName>
    </recommendedName>
</protein>
<evidence type="ECO:0008006" key="3">
    <source>
        <dbReference type="Google" id="ProtNLM"/>
    </source>
</evidence>
<dbReference type="SUPFAM" id="SSF82171">
    <property type="entry name" value="DPP6 N-terminal domain-like"/>
    <property type="match status" value="1"/>
</dbReference>
<dbReference type="EMBL" id="JACCEV010000001">
    <property type="protein sequence ID" value="NYT84911.1"/>
    <property type="molecule type" value="Genomic_DNA"/>
</dbReference>
<dbReference type="AlphaFoldDB" id="A0A853GRV5"/>
<dbReference type="RefSeq" id="WP_130037732.1">
    <property type="nucleotide sequence ID" value="NZ_JACCEV010000001.1"/>
</dbReference>
<name>A0A853GRV5_9BURK</name>
<sequence>MDFSSTKIIKKTCPIRQLGTGAAHHFFGYYNKTPWHQTQPYVLANQYGSMDADLTPDQVAAVGYFDVSDNDSFHKIGETSTWNWQMGCQLQWLDGATGNKVIFNVRAASSDGHYPSFGALIHDIDTNETTSLAHPVYSVAPDSSYAITVDYRRLYVTHETIGYSEDRGRATDLPLCPADDGLRRIDLPTGETRLLVSYDQLKSFHHRASMDKAIHWISHAEINPSSSRILFLHRWTERVEDETCFLHRLITVNADGSGMRLLECSDHPLPQLQENFDPNAVGTYDYEKSEYQISHPFWKDDDHIIVWGPHADAIHYHLYQDKDGGSVDIVGQGLLTENGHMSYSPTNQRWLLTDTYPDSQTSIRKLLIYDTEKDVAYDIGDFYTSDLKKVSRCDLHPRWNRTGSQVCIDSVHEGQRQMYVVDVSAIVGE</sequence>
<organism evidence="1 2">
    <name type="scientific">Pollutimonas harenae</name>
    <dbReference type="NCBI Taxonomy" id="657015"/>
    <lineage>
        <taxon>Bacteria</taxon>
        <taxon>Pseudomonadati</taxon>
        <taxon>Pseudomonadota</taxon>
        <taxon>Betaproteobacteria</taxon>
        <taxon>Burkholderiales</taxon>
        <taxon>Alcaligenaceae</taxon>
        <taxon>Pollutimonas</taxon>
    </lineage>
</organism>
<keyword evidence="2" id="KW-1185">Reference proteome</keyword>
<dbReference type="OrthoDB" id="5174394at2"/>
<dbReference type="InterPro" id="IPR015943">
    <property type="entry name" value="WD40/YVTN_repeat-like_dom_sf"/>
</dbReference>
<evidence type="ECO:0000313" key="2">
    <source>
        <dbReference type="Proteomes" id="UP000554144"/>
    </source>
</evidence>
<proteinExistence type="predicted"/>